<evidence type="ECO:0000313" key="2">
    <source>
        <dbReference type="EMBL" id="NNF05348.1"/>
    </source>
</evidence>
<proteinExistence type="predicted"/>
<dbReference type="AlphaFoldDB" id="A0A7Y2H165"/>
<keyword evidence="1" id="KW-1133">Transmembrane helix</keyword>
<comment type="caution">
    <text evidence="2">The sequence shown here is derived from an EMBL/GenBank/DDBJ whole genome shotgun (WGS) entry which is preliminary data.</text>
</comment>
<evidence type="ECO:0000313" key="3">
    <source>
        <dbReference type="Proteomes" id="UP000547674"/>
    </source>
</evidence>
<organism evidence="2 3">
    <name type="scientific">Eiseniibacteriota bacterium</name>
    <dbReference type="NCBI Taxonomy" id="2212470"/>
    <lineage>
        <taxon>Bacteria</taxon>
        <taxon>Candidatus Eiseniibacteriota</taxon>
    </lineage>
</organism>
<reference evidence="2 3" key="1">
    <citation type="submission" date="2020-03" db="EMBL/GenBank/DDBJ databases">
        <title>Metabolic flexibility allows generalist bacteria to become dominant in a frequently disturbed ecosystem.</title>
        <authorList>
            <person name="Chen Y.-J."/>
            <person name="Leung P.M."/>
            <person name="Bay S.K."/>
            <person name="Hugenholtz P."/>
            <person name="Kessler A.J."/>
            <person name="Shelley G."/>
            <person name="Waite D.W."/>
            <person name="Cook P.L."/>
            <person name="Greening C."/>
        </authorList>
    </citation>
    <scope>NUCLEOTIDE SEQUENCE [LARGE SCALE GENOMIC DNA]</scope>
    <source>
        <strain evidence="2">SS_bin_28</strain>
    </source>
</reference>
<dbReference type="Pfam" id="PF14373">
    <property type="entry name" value="Imm_superinfect"/>
    <property type="match status" value="1"/>
</dbReference>
<keyword evidence="1" id="KW-0812">Transmembrane</keyword>
<dbReference type="Proteomes" id="UP000547674">
    <property type="component" value="Unassembled WGS sequence"/>
</dbReference>
<accession>A0A7Y2H165</accession>
<gene>
    <name evidence="2" type="ORF">HKN21_01175</name>
</gene>
<protein>
    <submittedName>
        <fullName evidence="2">Superinfection immunity protein</fullName>
    </submittedName>
</protein>
<dbReference type="InterPro" id="IPR016410">
    <property type="entry name" value="Phage_imm"/>
</dbReference>
<name>A0A7Y2H165_UNCEI</name>
<keyword evidence="1" id="KW-0472">Membrane</keyword>
<evidence type="ECO:0000256" key="1">
    <source>
        <dbReference type="SAM" id="Phobius"/>
    </source>
</evidence>
<sequence>MFGIGIQEIVILILALPVYFLPTIIAFYRGHPKKLPIIIINVLFGGTVIGWVIAFIWAMKKIPVAGAHSH</sequence>
<dbReference type="EMBL" id="JABDJR010000040">
    <property type="protein sequence ID" value="NNF05348.1"/>
    <property type="molecule type" value="Genomic_DNA"/>
</dbReference>
<feature type="transmembrane region" description="Helical" evidence="1">
    <location>
        <begin position="35"/>
        <end position="59"/>
    </location>
</feature>
<feature type="transmembrane region" description="Helical" evidence="1">
    <location>
        <begin position="6"/>
        <end position="28"/>
    </location>
</feature>